<name>A0A4R3Y2H8_9PROT</name>
<dbReference type="AlphaFoldDB" id="A0A4R3Y2H8"/>
<gene>
    <name evidence="1" type="ORF">EDC63_108114</name>
</gene>
<accession>A0A4R3Y2H8</accession>
<dbReference type="EMBL" id="SMCO01000008">
    <property type="protein sequence ID" value="TCV85906.1"/>
    <property type="molecule type" value="Genomic_DNA"/>
</dbReference>
<evidence type="ECO:0000313" key="2">
    <source>
        <dbReference type="Proteomes" id="UP000295367"/>
    </source>
</evidence>
<protein>
    <submittedName>
        <fullName evidence="1">Uncharacterized protein</fullName>
    </submittedName>
</protein>
<sequence>MPLQVNVNTGTTPSPQIVAANTVVERARSIGDPNASRALAVTIPVCRVDQTKLEYEQRRNAGQVEFRFKTGILQLTLRQSIFIANNISGCAQDIWAEHEQDHATDNQQIMSRMERAIRAHRDLQSILISPIWRPRRAFNTVQDTIQSTVGSIFMEFTTEAVRSRDTTAVYSAVRDRIRRQCNP</sequence>
<keyword evidence="2" id="KW-1185">Reference proteome</keyword>
<dbReference type="RefSeq" id="WP_124946622.1">
    <property type="nucleotide sequence ID" value="NZ_BHVT01000037.1"/>
</dbReference>
<comment type="caution">
    <text evidence="1">The sequence shown here is derived from an EMBL/GenBank/DDBJ whole genome shotgun (WGS) entry which is preliminary data.</text>
</comment>
<reference evidence="1 2" key="1">
    <citation type="submission" date="2019-03" db="EMBL/GenBank/DDBJ databases">
        <title>Genomic Encyclopedia of Type Strains, Phase IV (KMG-IV): sequencing the most valuable type-strain genomes for metagenomic binning, comparative biology and taxonomic classification.</title>
        <authorList>
            <person name="Goeker M."/>
        </authorList>
    </citation>
    <scope>NUCLEOTIDE SEQUENCE [LARGE SCALE GENOMIC DNA]</scope>
    <source>
        <strain evidence="1 2">DSM 100309</strain>
    </source>
</reference>
<proteinExistence type="predicted"/>
<dbReference type="Proteomes" id="UP000295367">
    <property type="component" value="Unassembled WGS sequence"/>
</dbReference>
<organism evidence="1 2">
    <name type="scientific">Sulfurirhabdus autotrophica</name>
    <dbReference type="NCBI Taxonomy" id="1706046"/>
    <lineage>
        <taxon>Bacteria</taxon>
        <taxon>Pseudomonadati</taxon>
        <taxon>Pseudomonadota</taxon>
        <taxon>Betaproteobacteria</taxon>
        <taxon>Nitrosomonadales</taxon>
        <taxon>Sulfuricellaceae</taxon>
        <taxon>Sulfurirhabdus</taxon>
    </lineage>
</organism>
<evidence type="ECO:0000313" key="1">
    <source>
        <dbReference type="EMBL" id="TCV85906.1"/>
    </source>
</evidence>